<protein>
    <submittedName>
        <fullName evidence="2">Uncharacterized protein</fullName>
    </submittedName>
</protein>
<reference evidence="2 3" key="1">
    <citation type="submission" date="2023-01" db="EMBL/GenBank/DDBJ databases">
        <title>Novel diversity within Roseofilum (Cyanobacteria; Desertifilaceae) from marine benthic mats with descriptions of four novel species.</title>
        <authorList>
            <person name="Wang Y."/>
            <person name="Berthold D.E."/>
            <person name="Hu J."/>
            <person name="Lefler F.W."/>
            <person name="Laughinghouse H.D. IV."/>
        </authorList>
    </citation>
    <scope>NUCLEOTIDE SEQUENCE [LARGE SCALE GENOMIC DNA]</scope>
    <source>
        <strain evidence="2 3">BLCC-M143</strain>
    </source>
</reference>
<keyword evidence="1" id="KW-1133">Transmembrane helix</keyword>
<dbReference type="EMBL" id="JAQOSQ010000030">
    <property type="protein sequence ID" value="MDJ1185289.1"/>
    <property type="molecule type" value="Genomic_DNA"/>
</dbReference>
<evidence type="ECO:0000256" key="1">
    <source>
        <dbReference type="SAM" id="Phobius"/>
    </source>
</evidence>
<accession>A0ABT7C1H7</accession>
<proteinExistence type="predicted"/>
<sequence>MRQLLEYILQNKEWLFSGLGLATLSAIFWLFQQSIISFRSAKKGNIKQGYSGDIRIVGPRASGKTVYLAALADWHNLGNESPVNSVEAINQAARRLIDYSRDILANGRQLGPTHAFDPHNIPHYELYIELIFNSYFWPVHSIFRRRIKFSVSFQDYSGEIFHEMARKNETNNYVINNFLDVCALSSKFMIIIDPLIIDDENDLEYALAIKNYFQELENRFIRGDRSLSESRAAVVLSKCDQLEVWKHRKNIMAFFKNKFPRSYKVLQQINAKEQCSIAYFSCSAFGMIGKPPQPNAISLRGGYAFVLKDSSSWQPFGLVAPIYWLCTGRRIRDF</sequence>
<keyword evidence="1" id="KW-0812">Transmembrane</keyword>
<evidence type="ECO:0000313" key="3">
    <source>
        <dbReference type="Proteomes" id="UP001232992"/>
    </source>
</evidence>
<gene>
    <name evidence="2" type="ORF">PMH09_19050</name>
</gene>
<comment type="caution">
    <text evidence="2">The sequence shown here is derived from an EMBL/GenBank/DDBJ whole genome shotgun (WGS) entry which is preliminary data.</text>
</comment>
<organism evidence="2 3">
    <name type="scientific">Roseofilum casamattae BLCC-M143</name>
    <dbReference type="NCBI Taxonomy" id="3022442"/>
    <lineage>
        <taxon>Bacteria</taxon>
        <taxon>Bacillati</taxon>
        <taxon>Cyanobacteriota</taxon>
        <taxon>Cyanophyceae</taxon>
        <taxon>Desertifilales</taxon>
        <taxon>Desertifilaceae</taxon>
        <taxon>Roseofilum</taxon>
        <taxon>Roseofilum casamattae</taxon>
    </lineage>
</organism>
<dbReference type="Proteomes" id="UP001232992">
    <property type="component" value="Unassembled WGS sequence"/>
</dbReference>
<keyword evidence="1" id="KW-0472">Membrane</keyword>
<evidence type="ECO:0000313" key="2">
    <source>
        <dbReference type="EMBL" id="MDJ1185289.1"/>
    </source>
</evidence>
<name>A0ABT7C1H7_9CYAN</name>
<keyword evidence="3" id="KW-1185">Reference proteome</keyword>
<dbReference type="RefSeq" id="WP_283759934.1">
    <property type="nucleotide sequence ID" value="NZ_JAQOSQ010000030.1"/>
</dbReference>
<feature type="transmembrane region" description="Helical" evidence="1">
    <location>
        <begin position="14"/>
        <end position="31"/>
    </location>
</feature>